<dbReference type="GO" id="GO:0016887">
    <property type="term" value="F:ATP hydrolysis activity"/>
    <property type="evidence" value="ECO:0007669"/>
    <property type="project" value="InterPro"/>
</dbReference>
<evidence type="ECO:0000313" key="10">
    <source>
        <dbReference type="Proteomes" id="UP000276634"/>
    </source>
</evidence>
<dbReference type="Pfam" id="PF10431">
    <property type="entry name" value="ClpB_D2-small"/>
    <property type="match status" value="1"/>
</dbReference>
<dbReference type="OrthoDB" id="9804062at2"/>
<feature type="binding site" evidence="6 7">
    <location>
        <position position="39"/>
    </location>
    <ligand>
        <name>Zn(2+)</name>
        <dbReference type="ChEBI" id="CHEBI:29105"/>
    </ligand>
</feature>
<keyword evidence="5 6" id="KW-0143">Chaperone</keyword>
<feature type="binding site" evidence="6 7">
    <location>
        <position position="20"/>
    </location>
    <ligand>
        <name>Zn(2+)</name>
        <dbReference type="ChEBI" id="CHEBI:29105"/>
    </ligand>
</feature>
<dbReference type="Gene3D" id="6.20.220.10">
    <property type="entry name" value="ClpX chaperone, C4-type zinc finger domain"/>
    <property type="match status" value="1"/>
</dbReference>
<evidence type="ECO:0000256" key="6">
    <source>
        <dbReference type="HAMAP-Rule" id="MF_00175"/>
    </source>
</evidence>
<keyword evidence="9" id="KW-0645">Protease</keyword>
<keyword evidence="9" id="KW-0378">Hydrolase</keyword>
<dbReference type="Pfam" id="PF07724">
    <property type="entry name" value="AAA_2"/>
    <property type="match status" value="1"/>
</dbReference>
<dbReference type="PANTHER" id="PTHR48102:SF7">
    <property type="entry name" value="ATP-DEPENDENT CLP PROTEASE ATP-BINDING SUBUNIT CLPX-LIKE, MITOCHONDRIAL"/>
    <property type="match status" value="1"/>
</dbReference>
<dbReference type="FunFam" id="1.10.8.60:FF:000002">
    <property type="entry name" value="ATP-dependent Clp protease ATP-binding subunit ClpX"/>
    <property type="match status" value="1"/>
</dbReference>
<proteinExistence type="inferred from homology"/>
<keyword evidence="1 6" id="KW-0479">Metal-binding</keyword>
<dbReference type="CDD" id="cd19497">
    <property type="entry name" value="RecA-like_ClpX"/>
    <property type="match status" value="1"/>
</dbReference>
<evidence type="ECO:0000256" key="7">
    <source>
        <dbReference type="PROSITE-ProRule" id="PRU01250"/>
    </source>
</evidence>
<dbReference type="GO" id="GO:0051082">
    <property type="term" value="F:unfolded protein binding"/>
    <property type="evidence" value="ECO:0007669"/>
    <property type="project" value="UniProtKB-UniRule"/>
</dbReference>
<dbReference type="InterPro" id="IPR010603">
    <property type="entry name" value="Znf_CppX_C4"/>
</dbReference>
<dbReference type="GO" id="GO:0140662">
    <property type="term" value="F:ATP-dependent protein folding chaperone"/>
    <property type="evidence" value="ECO:0007669"/>
    <property type="project" value="InterPro"/>
</dbReference>
<dbReference type="RefSeq" id="WP_123400979.1">
    <property type="nucleotide sequence ID" value="NZ_RJVI01000002.1"/>
</dbReference>
<dbReference type="InterPro" id="IPR038366">
    <property type="entry name" value="Znf_CppX_C4_sf"/>
</dbReference>
<dbReference type="InterPro" id="IPR004487">
    <property type="entry name" value="Clp_protease_ATP-bd_su_ClpX"/>
</dbReference>
<dbReference type="GO" id="GO:0046983">
    <property type="term" value="F:protein dimerization activity"/>
    <property type="evidence" value="ECO:0007669"/>
    <property type="project" value="UniProtKB-UniRule"/>
</dbReference>
<dbReference type="SUPFAM" id="SSF52540">
    <property type="entry name" value="P-loop containing nucleoside triphosphate hydrolases"/>
    <property type="match status" value="1"/>
</dbReference>
<dbReference type="Gene3D" id="1.10.8.60">
    <property type="match status" value="1"/>
</dbReference>
<dbReference type="GO" id="GO:0008270">
    <property type="term" value="F:zinc ion binding"/>
    <property type="evidence" value="ECO:0007669"/>
    <property type="project" value="UniProtKB-UniRule"/>
</dbReference>
<feature type="binding site" evidence="6 7">
    <location>
        <position position="42"/>
    </location>
    <ligand>
        <name>Zn(2+)</name>
        <dbReference type="ChEBI" id="CHEBI:29105"/>
    </ligand>
</feature>
<dbReference type="InterPro" id="IPR003959">
    <property type="entry name" value="ATPase_AAA_core"/>
</dbReference>
<evidence type="ECO:0000256" key="5">
    <source>
        <dbReference type="ARBA" id="ARBA00023186"/>
    </source>
</evidence>
<dbReference type="GO" id="GO:0005524">
    <property type="term" value="F:ATP binding"/>
    <property type="evidence" value="ECO:0007669"/>
    <property type="project" value="UniProtKB-UniRule"/>
</dbReference>
<comment type="function">
    <text evidence="6">ATP-dependent specificity component of the Clp protease. It directs the protease to specific substrates. Can perform chaperone functions in the absence of ClpP.</text>
</comment>
<dbReference type="EMBL" id="RJVI01000002">
    <property type="protein sequence ID" value="ROR31996.1"/>
    <property type="molecule type" value="Genomic_DNA"/>
</dbReference>
<dbReference type="SMART" id="SM00382">
    <property type="entry name" value="AAA"/>
    <property type="match status" value="1"/>
</dbReference>
<reference evidence="9 10" key="1">
    <citation type="submission" date="2018-11" db="EMBL/GenBank/DDBJ databases">
        <title>Genomic Encyclopedia of Type Strains, Phase IV (KMG-IV): sequencing the most valuable type-strain genomes for metagenomic binning, comparative biology and taxonomic classification.</title>
        <authorList>
            <person name="Goeker M."/>
        </authorList>
    </citation>
    <scope>NUCLEOTIDE SEQUENCE [LARGE SCALE GENOMIC DNA]</scope>
    <source>
        <strain evidence="9 10">DSM 100275</strain>
    </source>
</reference>
<organism evidence="9 10">
    <name type="scientific">Inmirania thermothiophila</name>
    <dbReference type="NCBI Taxonomy" id="1750597"/>
    <lineage>
        <taxon>Bacteria</taxon>
        <taxon>Pseudomonadati</taxon>
        <taxon>Pseudomonadota</taxon>
        <taxon>Gammaproteobacteria</taxon>
        <taxon>Chromatiales</taxon>
        <taxon>Ectothiorhodospiraceae</taxon>
        <taxon>Inmirania</taxon>
    </lineage>
</organism>
<dbReference type="InterPro" id="IPR027417">
    <property type="entry name" value="P-loop_NTPase"/>
</dbReference>
<dbReference type="PROSITE" id="PS51902">
    <property type="entry name" value="CLPX_ZB"/>
    <property type="match status" value="1"/>
</dbReference>
<keyword evidence="4 6" id="KW-0067">ATP-binding</keyword>
<sequence length="425" mass="47067">MSDDKRGRGDDGKLLYCSFCGKSQHEVRKLIAGPSVYVCDECVELCNDIIREEMQDRTAAAGSKGLPKPQEIKQILDEYVIGQDRAKKILAVAVYNHYKRLEHARAKDEVELAKSNILLIGPTGSGKTLLAETLARLLNVPFAIADATTLTEAGYVGEDVESIIQKLLQKCDYDVEKAQTGIVYIDEIDKISRKSDNPSITRDVSGEGVQQALLKLIEGTVASVPPQGGRKHPQQEFLQVDTRNILFICGGAFDGLDKIIRQRSERGGIGFAAEVKSKAERANLGEILINVEPEDLIRYGLIPEFVGRLPVVATLEELDEAALVRILVEPRNALVKQYRRLFEMEGVELEFRDDALRAVARRAMERKTGARGLRTILESVLLDTMYELPSLEGVARVVIDEAVIQGESKPYLIYEGGEQQRAASD</sequence>
<feature type="binding site" evidence="6">
    <location>
        <begin position="122"/>
        <end position="129"/>
    </location>
    <ligand>
        <name>ATP</name>
        <dbReference type="ChEBI" id="CHEBI:30616"/>
    </ligand>
</feature>
<dbReference type="GO" id="GO:0008233">
    <property type="term" value="F:peptidase activity"/>
    <property type="evidence" value="ECO:0007669"/>
    <property type="project" value="UniProtKB-KW"/>
</dbReference>
<comment type="caution">
    <text evidence="9">The sequence shown here is derived from an EMBL/GenBank/DDBJ whole genome shotgun (WGS) entry which is preliminary data.</text>
</comment>
<keyword evidence="2 6" id="KW-0547">Nucleotide-binding</keyword>
<dbReference type="Pfam" id="PF06689">
    <property type="entry name" value="zf-C4_ClpX"/>
    <property type="match status" value="1"/>
</dbReference>
<evidence type="ECO:0000256" key="4">
    <source>
        <dbReference type="ARBA" id="ARBA00022840"/>
    </source>
</evidence>
<evidence type="ECO:0000313" key="9">
    <source>
        <dbReference type="EMBL" id="ROR31996.1"/>
    </source>
</evidence>
<keyword evidence="10" id="KW-1185">Reference proteome</keyword>
<accession>A0A3N1XZG2</accession>
<dbReference type="SMART" id="SM01086">
    <property type="entry name" value="ClpB_D2-small"/>
    <property type="match status" value="1"/>
</dbReference>
<dbReference type="GO" id="GO:0051603">
    <property type="term" value="P:proteolysis involved in protein catabolic process"/>
    <property type="evidence" value="ECO:0007669"/>
    <property type="project" value="TreeGrafter"/>
</dbReference>
<dbReference type="InterPro" id="IPR046425">
    <property type="entry name" value="ClpX_bact"/>
</dbReference>
<evidence type="ECO:0000259" key="8">
    <source>
        <dbReference type="PROSITE" id="PS51902"/>
    </source>
</evidence>
<dbReference type="GO" id="GO:0009376">
    <property type="term" value="C:HslUV protease complex"/>
    <property type="evidence" value="ECO:0007669"/>
    <property type="project" value="TreeGrafter"/>
</dbReference>
<dbReference type="FunFam" id="3.40.50.300:FF:000005">
    <property type="entry name" value="ATP-dependent Clp protease ATP-binding subunit ClpX"/>
    <property type="match status" value="1"/>
</dbReference>
<dbReference type="SMART" id="SM00994">
    <property type="entry name" value="zf-C4_ClpX"/>
    <property type="match status" value="1"/>
</dbReference>
<dbReference type="Proteomes" id="UP000276634">
    <property type="component" value="Unassembled WGS sequence"/>
</dbReference>
<dbReference type="InterPro" id="IPR003593">
    <property type="entry name" value="AAA+_ATPase"/>
</dbReference>
<protein>
    <recommendedName>
        <fullName evidence="6">ATP-dependent Clp protease ATP-binding subunit ClpX</fullName>
    </recommendedName>
</protein>
<evidence type="ECO:0000256" key="3">
    <source>
        <dbReference type="ARBA" id="ARBA00022833"/>
    </source>
</evidence>
<feature type="domain" description="ClpX-type ZB" evidence="8">
    <location>
        <begin position="5"/>
        <end position="58"/>
    </location>
</feature>
<dbReference type="NCBIfam" id="NF003745">
    <property type="entry name" value="PRK05342.1"/>
    <property type="match status" value="1"/>
</dbReference>
<evidence type="ECO:0000256" key="2">
    <source>
        <dbReference type="ARBA" id="ARBA00022741"/>
    </source>
</evidence>
<keyword evidence="3 6" id="KW-0862">Zinc</keyword>
<dbReference type="SUPFAM" id="SSF57716">
    <property type="entry name" value="Glucocorticoid receptor-like (DNA-binding domain)"/>
    <property type="match status" value="1"/>
</dbReference>
<dbReference type="Gene3D" id="3.40.50.300">
    <property type="entry name" value="P-loop containing nucleotide triphosphate hydrolases"/>
    <property type="match status" value="1"/>
</dbReference>
<evidence type="ECO:0000256" key="1">
    <source>
        <dbReference type="ARBA" id="ARBA00022723"/>
    </source>
</evidence>
<dbReference type="InterPro" id="IPR059188">
    <property type="entry name" value="Znf_CLPX-like"/>
</dbReference>
<dbReference type="PANTHER" id="PTHR48102">
    <property type="entry name" value="ATP-DEPENDENT CLP PROTEASE ATP-BINDING SUBUNIT CLPX-LIKE, MITOCHONDRIAL-RELATED"/>
    <property type="match status" value="1"/>
</dbReference>
<dbReference type="InterPro" id="IPR019489">
    <property type="entry name" value="Clp_ATPase_C"/>
</dbReference>
<comment type="similarity">
    <text evidence="6 7">Belongs to the ClpX chaperone family.</text>
</comment>
<dbReference type="InterPro" id="IPR050052">
    <property type="entry name" value="ATP-dep_Clp_protease_ClpX"/>
</dbReference>
<dbReference type="NCBIfam" id="TIGR00382">
    <property type="entry name" value="clpX"/>
    <property type="match status" value="1"/>
</dbReference>
<name>A0A3N1XZG2_9GAMM</name>
<dbReference type="AlphaFoldDB" id="A0A3N1XZG2"/>
<dbReference type="HAMAP" id="MF_00175">
    <property type="entry name" value="ClpX"/>
    <property type="match status" value="1"/>
</dbReference>
<dbReference type="GO" id="GO:0051301">
    <property type="term" value="P:cell division"/>
    <property type="evidence" value="ECO:0007669"/>
    <property type="project" value="TreeGrafter"/>
</dbReference>
<comment type="subunit">
    <text evidence="6">Component of the ClpX-ClpP complex. Forms a hexameric ring that, in the presence of ATP, binds to fourteen ClpP subunits assembled into a disk-like structure with a central cavity, resembling the structure of eukaryotic proteasomes.</text>
</comment>
<gene>
    <name evidence="6" type="primary">clpX</name>
    <name evidence="9" type="ORF">EDC57_1179</name>
</gene>
<feature type="binding site" evidence="6 7">
    <location>
        <position position="17"/>
    </location>
    <ligand>
        <name>Zn(2+)</name>
        <dbReference type="ChEBI" id="CHEBI:29105"/>
    </ligand>
</feature>